<keyword evidence="1 4" id="KW-0689">Ribosomal protein</keyword>
<keyword evidence="4" id="KW-0496">Mitochondrion</keyword>
<proteinExistence type="predicted"/>
<dbReference type="SMART" id="SM01403">
    <property type="entry name" value="Ribosomal_S10"/>
    <property type="match status" value="1"/>
</dbReference>
<dbReference type="Gene3D" id="3.30.70.600">
    <property type="entry name" value="Ribosomal protein S10 domain"/>
    <property type="match status" value="1"/>
</dbReference>
<evidence type="ECO:0000313" key="4">
    <source>
        <dbReference type="EMBL" id="QXV92914.1"/>
    </source>
</evidence>
<dbReference type="AlphaFoldDB" id="A0A8F7PYY5"/>
<dbReference type="SUPFAM" id="SSF54999">
    <property type="entry name" value="Ribosomal protein S10"/>
    <property type="match status" value="1"/>
</dbReference>
<dbReference type="InterPro" id="IPR036838">
    <property type="entry name" value="Ribosomal_uS10_dom_sf"/>
</dbReference>
<sequence>MFLRFKVSSKDRHALNKFLSFIQRLATSSIVVKHFSKQKKRKVITILKSPHVNKTAQEQFEFRFYTKEFLISSTQPFTLFLTIKKIKNLSFPGLKLEVKSLLNVNKTKKTFLKRLDPDNIVLSCDKAKTFNSLTFQKKYIQLFDCYGELCLKKFILHKTNS</sequence>
<dbReference type="GO" id="GO:0005840">
    <property type="term" value="C:ribosome"/>
    <property type="evidence" value="ECO:0007669"/>
    <property type="project" value="UniProtKB-KW"/>
</dbReference>
<name>A0A8F7PYY5_9STRA</name>
<dbReference type="GO" id="GO:1990904">
    <property type="term" value="C:ribonucleoprotein complex"/>
    <property type="evidence" value="ECO:0007669"/>
    <property type="project" value="UniProtKB-KW"/>
</dbReference>
<evidence type="ECO:0000259" key="3">
    <source>
        <dbReference type="SMART" id="SM01403"/>
    </source>
</evidence>
<feature type="domain" description="Small ribosomal subunit protein uS10" evidence="3">
    <location>
        <begin position="4"/>
        <end position="99"/>
    </location>
</feature>
<geneLocation type="mitochondrion" evidence="4"/>
<keyword evidence="2" id="KW-0687">Ribonucleoprotein</keyword>
<organism evidence="4">
    <name type="scientific">Nitzschia anatoliensis</name>
    <dbReference type="NCBI Taxonomy" id="2862141"/>
    <lineage>
        <taxon>Eukaryota</taxon>
        <taxon>Sar</taxon>
        <taxon>Stramenopiles</taxon>
        <taxon>Ochrophyta</taxon>
        <taxon>Bacillariophyta</taxon>
        <taxon>Bacillariophyceae</taxon>
        <taxon>Bacillariophycidae</taxon>
        <taxon>Bacillariales</taxon>
        <taxon>Bacillariaceae</taxon>
        <taxon>Nitzschia</taxon>
    </lineage>
</organism>
<accession>A0A8F7PYY5</accession>
<dbReference type="EMBL" id="MT742552">
    <property type="protein sequence ID" value="QXV92914.1"/>
    <property type="molecule type" value="Genomic_DNA"/>
</dbReference>
<gene>
    <name evidence="4" type="primary">rps10</name>
</gene>
<dbReference type="InterPro" id="IPR027486">
    <property type="entry name" value="Ribosomal_uS10_dom"/>
</dbReference>
<reference evidence="4" key="1">
    <citation type="submission" date="2020-07" db="EMBL/GenBank/DDBJ databases">
        <title>Nitzschia anatoliensis sp. nov., a cryptic diatom species from the highly alkaline Van Lake (Turkey).</title>
        <authorList>
            <person name="Solak C.N."/>
            <person name="Gastineau R."/>
            <person name="Lemieux C."/>
            <person name="Turmel M."/>
            <person name="Gorecka E."/>
            <person name="Trobajo R."/>
            <person name="Rybak M."/>
            <person name="Yilmaz E."/>
            <person name="Witkowski A."/>
        </authorList>
    </citation>
    <scope>NUCLEOTIDE SEQUENCE</scope>
</reference>
<dbReference type="Pfam" id="PF00338">
    <property type="entry name" value="Ribosomal_S10"/>
    <property type="match status" value="1"/>
</dbReference>
<evidence type="ECO:0000256" key="2">
    <source>
        <dbReference type="ARBA" id="ARBA00023274"/>
    </source>
</evidence>
<protein>
    <submittedName>
        <fullName evidence="4">Ribosomal protein S10</fullName>
    </submittedName>
</protein>
<evidence type="ECO:0000256" key="1">
    <source>
        <dbReference type="ARBA" id="ARBA00022980"/>
    </source>
</evidence>